<feature type="transmembrane region" description="Helical" evidence="1">
    <location>
        <begin position="214"/>
        <end position="237"/>
    </location>
</feature>
<evidence type="ECO:0000313" key="3">
    <source>
        <dbReference type="EMBL" id="TLS43708.1"/>
    </source>
</evidence>
<name>A0A5R9FQG3_9ACTN</name>
<feature type="transmembrane region" description="Helical" evidence="1">
    <location>
        <begin position="66"/>
        <end position="88"/>
    </location>
</feature>
<accession>A0A5R9FQG3</accession>
<evidence type="ECO:0000256" key="1">
    <source>
        <dbReference type="SAM" id="Phobius"/>
    </source>
</evidence>
<gene>
    <name evidence="3" type="ORF">FE633_24330</name>
</gene>
<feature type="domain" description="DUF6545" evidence="2">
    <location>
        <begin position="242"/>
        <end position="371"/>
    </location>
</feature>
<feature type="transmembrane region" description="Helical" evidence="1">
    <location>
        <begin position="138"/>
        <end position="160"/>
    </location>
</feature>
<keyword evidence="4" id="KW-1185">Reference proteome</keyword>
<dbReference type="RefSeq" id="WP_138047306.1">
    <property type="nucleotide sequence ID" value="NZ_VBZC01000027.1"/>
</dbReference>
<dbReference type="EMBL" id="VBZC01000027">
    <property type="protein sequence ID" value="TLS43708.1"/>
    <property type="molecule type" value="Genomic_DNA"/>
</dbReference>
<dbReference type="NCBIfam" id="NF042915">
    <property type="entry name" value="MAB_1171c_fam"/>
    <property type="match status" value="1"/>
</dbReference>
<keyword evidence="1" id="KW-1133">Transmembrane helix</keyword>
<proteinExistence type="predicted"/>
<keyword evidence="1" id="KW-0812">Transmembrane</keyword>
<dbReference type="Proteomes" id="UP000305906">
    <property type="component" value="Unassembled WGS sequence"/>
</dbReference>
<comment type="caution">
    <text evidence="3">The sequence shown here is derived from an EMBL/GenBank/DDBJ whole genome shotgun (WGS) entry which is preliminary data.</text>
</comment>
<keyword evidence="1" id="KW-0472">Membrane</keyword>
<dbReference type="AlphaFoldDB" id="A0A5R9FQG3"/>
<dbReference type="Pfam" id="PF20182">
    <property type="entry name" value="DUF6545"/>
    <property type="match status" value="1"/>
</dbReference>
<sequence length="374" mass="40789">MLTLLLGIVLVLALVWKLSQLAKAPSDRLLQAVSLCLVCAALAYPLGLAPGARATDSLIGGGTAKLLQNVFLLGAVYALQCFFLHSASDRDTGRRRARRELIPLGLTVAVITLAMLVTPESERSHTYATANMRLAGVAVFYLTAGLYLVYSLAMALWWTVRHARVSGKPLRTGLRLVATALSAIVLAGAVREVLNVVRWLGGEVHPAAITGAKLLLDLAIPLFVVGIIYPATVTRWATARLWWHHRRTYRRLGPLWTALNRAFPEDALNRTPSSAWRDTLRVTGVHRRYYRRVIECRDGLVHISPYLARPGPDEEPSGPLTPEVVARRLPEALRAHTVGEPVSTRAVPVALPSGDGLDDDVRQLVALSDALQKA</sequence>
<organism evidence="3 4">
    <name type="scientific">Streptomyces montanus</name>
    <dbReference type="NCBI Taxonomy" id="2580423"/>
    <lineage>
        <taxon>Bacteria</taxon>
        <taxon>Bacillati</taxon>
        <taxon>Actinomycetota</taxon>
        <taxon>Actinomycetes</taxon>
        <taxon>Kitasatosporales</taxon>
        <taxon>Streptomycetaceae</taxon>
        <taxon>Streptomyces</taxon>
    </lineage>
</organism>
<feature type="transmembrane region" description="Helical" evidence="1">
    <location>
        <begin position="172"/>
        <end position="194"/>
    </location>
</feature>
<evidence type="ECO:0000313" key="4">
    <source>
        <dbReference type="Proteomes" id="UP000305906"/>
    </source>
</evidence>
<protein>
    <recommendedName>
        <fullName evidence="2">DUF6545 domain-containing protein</fullName>
    </recommendedName>
</protein>
<feature type="transmembrane region" description="Helical" evidence="1">
    <location>
        <begin position="100"/>
        <end position="118"/>
    </location>
</feature>
<evidence type="ECO:0000259" key="2">
    <source>
        <dbReference type="Pfam" id="PF20182"/>
    </source>
</evidence>
<dbReference type="InterPro" id="IPR050039">
    <property type="entry name" value="MAB_1171c-like"/>
</dbReference>
<dbReference type="InterPro" id="IPR046675">
    <property type="entry name" value="DUF6545"/>
</dbReference>
<reference evidence="3 4" key="1">
    <citation type="submission" date="2019-05" db="EMBL/GenBank/DDBJ databases">
        <title>Streptomyces sp. NEAU-C151, a novel actinomycete isolated from soil.</title>
        <authorList>
            <person name="Han L."/>
            <person name="Jiang H."/>
        </authorList>
    </citation>
    <scope>NUCLEOTIDE SEQUENCE [LARGE SCALE GENOMIC DNA]</scope>
    <source>
        <strain evidence="3 4">NEAU-C151</strain>
    </source>
</reference>